<dbReference type="SUPFAM" id="SSF55347">
    <property type="entry name" value="Glyceraldehyde-3-phosphate dehydrogenase-like, C-terminal domain"/>
    <property type="match status" value="1"/>
</dbReference>
<keyword evidence="2" id="KW-1185">Reference proteome</keyword>
<sequence length="75" mass="8769">MLTTATENKVLLHLGFNRRFAPLISSLKNEEEPIQISWQKNRVNLPDKPRVFIFDDFIHVVDSLRFLGEGFIENL</sequence>
<reference evidence="1" key="1">
    <citation type="submission" date="2022-01" db="EMBL/GenBank/DDBJ databases">
        <title>Draft genome sequence of Sabulilitoribacter arenilitoris KCTC 52401.</title>
        <authorList>
            <person name="Oh J.-S."/>
        </authorList>
    </citation>
    <scope>NUCLEOTIDE SEQUENCE</scope>
    <source>
        <strain evidence="1">HMF6543</strain>
    </source>
</reference>
<dbReference type="EMBL" id="JAKKDU010000001">
    <property type="protein sequence ID" value="MCF7566889.1"/>
    <property type="molecule type" value="Genomic_DNA"/>
</dbReference>
<accession>A0AAE3JK86</accession>
<dbReference type="Proteomes" id="UP001199795">
    <property type="component" value="Unassembled WGS sequence"/>
</dbReference>
<evidence type="ECO:0000313" key="2">
    <source>
        <dbReference type="Proteomes" id="UP001199795"/>
    </source>
</evidence>
<name>A0AAE3JK86_9FLAO</name>
<proteinExistence type="predicted"/>
<dbReference type="Gene3D" id="3.30.360.10">
    <property type="entry name" value="Dihydrodipicolinate Reductase, domain 2"/>
    <property type="match status" value="1"/>
</dbReference>
<protein>
    <submittedName>
        <fullName evidence="1">Uncharacterized protein</fullName>
    </submittedName>
</protein>
<evidence type="ECO:0000313" key="1">
    <source>
        <dbReference type="EMBL" id="MCF7566889.1"/>
    </source>
</evidence>
<dbReference type="AlphaFoldDB" id="A0AAE3JK86"/>
<comment type="caution">
    <text evidence="1">The sequence shown here is derived from an EMBL/GenBank/DDBJ whole genome shotgun (WGS) entry which is preliminary data.</text>
</comment>
<dbReference type="RefSeq" id="WP_237238248.1">
    <property type="nucleotide sequence ID" value="NZ_JAKKDU010000001.1"/>
</dbReference>
<gene>
    <name evidence="1" type="ORF">L3X37_00725</name>
</gene>
<organism evidence="1 2">
    <name type="scientific">Wocania arenilitoris</name>
    <dbReference type="NCBI Taxonomy" id="2044858"/>
    <lineage>
        <taxon>Bacteria</taxon>
        <taxon>Pseudomonadati</taxon>
        <taxon>Bacteroidota</taxon>
        <taxon>Flavobacteriia</taxon>
        <taxon>Flavobacteriales</taxon>
        <taxon>Flavobacteriaceae</taxon>
        <taxon>Wocania</taxon>
    </lineage>
</organism>